<keyword evidence="3" id="KW-1185">Reference proteome</keyword>
<dbReference type="Proteomes" id="UP000324091">
    <property type="component" value="Chromosome 13"/>
</dbReference>
<dbReference type="EMBL" id="RHFK02000005">
    <property type="protein sequence ID" value="TWW75482.1"/>
    <property type="molecule type" value="Genomic_DNA"/>
</dbReference>
<comment type="caution">
    <text evidence="2">The sequence shown here is derived from an EMBL/GenBank/DDBJ whole genome shotgun (WGS) entry which is preliminary data.</text>
</comment>
<evidence type="ECO:0000256" key="1">
    <source>
        <dbReference type="SAM" id="MobiDB-lite"/>
    </source>
</evidence>
<organism evidence="2 3">
    <name type="scientific">Takifugu flavidus</name>
    <name type="common">sansaifugu</name>
    <dbReference type="NCBI Taxonomy" id="433684"/>
    <lineage>
        <taxon>Eukaryota</taxon>
        <taxon>Metazoa</taxon>
        <taxon>Chordata</taxon>
        <taxon>Craniata</taxon>
        <taxon>Vertebrata</taxon>
        <taxon>Euteleostomi</taxon>
        <taxon>Actinopterygii</taxon>
        <taxon>Neopterygii</taxon>
        <taxon>Teleostei</taxon>
        <taxon>Neoteleostei</taxon>
        <taxon>Acanthomorphata</taxon>
        <taxon>Eupercaria</taxon>
        <taxon>Tetraodontiformes</taxon>
        <taxon>Tetradontoidea</taxon>
        <taxon>Tetraodontidae</taxon>
        <taxon>Takifugu</taxon>
    </lineage>
</organism>
<name>A0A5C6P719_9TELE</name>
<feature type="compositionally biased region" description="Acidic residues" evidence="1">
    <location>
        <begin position="1"/>
        <end position="11"/>
    </location>
</feature>
<accession>A0A5C6P719</accession>
<feature type="region of interest" description="Disordered" evidence="1">
    <location>
        <begin position="1"/>
        <end position="41"/>
    </location>
</feature>
<reference evidence="2 3" key="1">
    <citation type="submission" date="2019-04" db="EMBL/GenBank/DDBJ databases">
        <title>Chromosome genome assembly for Takifugu flavidus.</title>
        <authorList>
            <person name="Xiao S."/>
        </authorList>
    </citation>
    <scope>NUCLEOTIDE SEQUENCE [LARGE SCALE GENOMIC DNA]</scope>
    <source>
        <strain evidence="2">HTHZ2018</strain>
        <tissue evidence="2">Muscle</tissue>
    </source>
</reference>
<sequence length="86" mass="9010">MDQQPEDEQPDGGEGTFASTSVTSTSSNTELPPAAAVPRCHHGSRTFTGLRIFCRSHRLQGPAGVAEHVQACPAQMGIHSSLGPLV</sequence>
<dbReference type="AlphaFoldDB" id="A0A5C6P719"/>
<protein>
    <submittedName>
        <fullName evidence="2">Uncharacterized protein</fullName>
    </submittedName>
</protein>
<proteinExistence type="predicted"/>
<feature type="compositionally biased region" description="Low complexity" evidence="1">
    <location>
        <begin position="16"/>
        <end position="29"/>
    </location>
</feature>
<evidence type="ECO:0000313" key="2">
    <source>
        <dbReference type="EMBL" id="TWW75482.1"/>
    </source>
</evidence>
<gene>
    <name evidence="2" type="ORF">D4764_13G0001440</name>
</gene>
<evidence type="ECO:0000313" key="3">
    <source>
        <dbReference type="Proteomes" id="UP000324091"/>
    </source>
</evidence>